<evidence type="ECO:0000256" key="5">
    <source>
        <dbReference type="ARBA" id="ARBA00022475"/>
    </source>
</evidence>
<keyword evidence="15" id="KW-1185">Reference proteome</keyword>
<comment type="similarity">
    <text evidence="3">Belongs to the glycosyltransferase 2 family. OpgH subfamily.</text>
</comment>
<comment type="pathway">
    <text evidence="2">Glycan metabolism; osmoregulated periplasmic glucan (OPG) biosynthesis.</text>
</comment>
<keyword evidence="9 12" id="KW-0812">Transmembrane</keyword>
<evidence type="ECO:0000256" key="3">
    <source>
        <dbReference type="ARBA" id="ARBA00009337"/>
    </source>
</evidence>
<feature type="transmembrane region" description="Helical" evidence="12">
    <location>
        <begin position="35"/>
        <end position="61"/>
    </location>
</feature>
<evidence type="ECO:0000256" key="11">
    <source>
        <dbReference type="ARBA" id="ARBA00023136"/>
    </source>
</evidence>
<dbReference type="InterPro" id="IPR050321">
    <property type="entry name" value="Glycosyltr_2/OpgH_subfam"/>
</dbReference>
<evidence type="ECO:0000259" key="13">
    <source>
        <dbReference type="Pfam" id="PF13632"/>
    </source>
</evidence>
<evidence type="ECO:0000256" key="4">
    <source>
        <dbReference type="ARBA" id="ARBA00020585"/>
    </source>
</evidence>
<reference evidence="14 15" key="1">
    <citation type="submission" date="2020-09" db="EMBL/GenBank/DDBJ databases">
        <title>Roseomonas.</title>
        <authorList>
            <person name="Zhu W."/>
        </authorList>
    </citation>
    <scope>NUCLEOTIDE SEQUENCE [LARGE SCALE GENOMIC DNA]</scope>
    <source>
        <strain evidence="14 15">573</strain>
    </source>
</reference>
<name>A0ABS3KK19_9PROT</name>
<keyword evidence="5" id="KW-1003">Cell membrane</keyword>
<sequence length="520" mass="55857">MRRFGFATLALGLSGLLLLLGVRVMAPGGWSVWEMLLFLCLALNAPWIALAGATGLVGLLLRLRGRTPVPIPQAPPMLRTAIAVCVRDEAMDAVLPPLARLLDGLAAHGDRFALAILSDTTDPARAKAEQAVVDAFVKTGRAVRYRRRSDNAGYKAGNVMDFLDHHADGFDLMLLLDADSEMTPAAVLQMVHAMQADAKLAILQAPVSGRPAAASFGRLFNVGHRAGVQTWILGQDWWQGAQGPFWGHNAVLRVAPFRQHCRLGLLPDGTHILSHDHVEAARLHAAGWGVRVFPDLAADGSLESPPPDLLAYLARDSRWAAGNLQYRSLLRDRSLSRVGRFQMLQAILHYVLAPSWFAMLPLAALNAALDAEGTPRGALLALLLLGYGLLHLPRLGGHAAALWQGPPEGRAAYLKLALSEAVFLLLFDPIIAFHKTKVVLSHLLGLSQDGWPAQRRAETPVPWREAATLLWPHSLAGLLVLGLLFSSGSGFALLLGLPAAAGLVLAIPFAVLTAARPQVK</sequence>
<protein>
    <recommendedName>
        <fullName evidence="4">Glucans biosynthesis glucosyltransferase H</fullName>
    </recommendedName>
</protein>
<dbReference type="Proteomes" id="UP001518989">
    <property type="component" value="Unassembled WGS sequence"/>
</dbReference>
<dbReference type="EMBL" id="JACTNG010000001">
    <property type="protein sequence ID" value="MBO1077812.1"/>
    <property type="molecule type" value="Genomic_DNA"/>
</dbReference>
<accession>A0ABS3KK19</accession>
<feature type="transmembrane region" description="Helical" evidence="12">
    <location>
        <begin position="375"/>
        <end position="392"/>
    </location>
</feature>
<comment type="caution">
    <text evidence="14">The sequence shown here is derived from an EMBL/GenBank/DDBJ whole genome shotgun (WGS) entry which is preliminary data.</text>
</comment>
<evidence type="ECO:0000256" key="6">
    <source>
        <dbReference type="ARBA" id="ARBA00022519"/>
    </source>
</evidence>
<evidence type="ECO:0000256" key="7">
    <source>
        <dbReference type="ARBA" id="ARBA00022676"/>
    </source>
</evidence>
<organism evidence="14 15">
    <name type="scientific">Roseomonas haemaphysalidis</name>
    <dbReference type="NCBI Taxonomy" id="2768162"/>
    <lineage>
        <taxon>Bacteria</taxon>
        <taxon>Pseudomonadati</taxon>
        <taxon>Pseudomonadota</taxon>
        <taxon>Alphaproteobacteria</taxon>
        <taxon>Acetobacterales</taxon>
        <taxon>Roseomonadaceae</taxon>
        <taxon>Roseomonas</taxon>
    </lineage>
</organism>
<keyword evidence="11 12" id="KW-0472">Membrane</keyword>
<feature type="transmembrane region" description="Helical" evidence="12">
    <location>
        <begin position="492"/>
        <end position="515"/>
    </location>
</feature>
<evidence type="ECO:0000313" key="14">
    <source>
        <dbReference type="EMBL" id="MBO1077812.1"/>
    </source>
</evidence>
<dbReference type="InterPro" id="IPR029044">
    <property type="entry name" value="Nucleotide-diphossugar_trans"/>
</dbReference>
<gene>
    <name evidence="14" type="primary">mdoH</name>
    <name evidence="14" type="ORF">IAI61_02130</name>
</gene>
<feature type="transmembrane region" description="Helical" evidence="12">
    <location>
        <begin position="413"/>
        <end position="433"/>
    </location>
</feature>
<keyword evidence="7" id="KW-0328">Glycosyltransferase</keyword>
<keyword evidence="6" id="KW-0997">Cell inner membrane</keyword>
<evidence type="ECO:0000256" key="8">
    <source>
        <dbReference type="ARBA" id="ARBA00022679"/>
    </source>
</evidence>
<proteinExistence type="inferred from homology"/>
<feature type="domain" description="Glycosyltransferase 2-like" evidence="13">
    <location>
        <begin position="174"/>
        <end position="367"/>
    </location>
</feature>
<dbReference type="SUPFAM" id="SSF53448">
    <property type="entry name" value="Nucleotide-diphospho-sugar transferases"/>
    <property type="match status" value="1"/>
</dbReference>
<dbReference type="PANTHER" id="PTHR43867">
    <property type="entry name" value="CELLULOSE SYNTHASE CATALYTIC SUBUNIT A [UDP-FORMING]"/>
    <property type="match status" value="1"/>
</dbReference>
<evidence type="ECO:0000313" key="15">
    <source>
        <dbReference type="Proteomes" id="UP001518989"/>
    </source>
</evidence>
<keyword evidence="8" id="KW-0808">Transferase</keyword>
<evidence type="ECO:0000256" key="12">
    <source>
        <dbReference type="SAM" id="Phobius"/>
    </source>
</evidence>
<evidence type="ECO:0000256" key="2">
    <source>
        <dbReference type="ARBA" id="ARBA00005001"/>
    </source>
</evidence>
<comment type="subcellular location">
    <subcellularLocation>
        <location evidence="1">Cell inner membrane</location>
        <topology evidence="1">Multi-pass membrane protein</topology>
    </subcellularLocation>
</comment>
<dbReference type="InterPro" id="IPR001173">
    <property type="entry name" value="Glyco_trans_2-like"/>
</dbReference>
<dbReference type="PANTHER" id="PTHR43867:SF5">
    <property type="entry name" value="GLUCANS BIOSYNTHESIS GLUCOSYLTRANSFERASE H"/>
    <property type="match status" value="1"/>
</dbReference>
<evidence type="ECO:0000256" key="9">
    <source>
        <dbReference type="ARBA" id="ARBA00022692"/>
    </source>
</evidence>
<keyword evidence="10 12" id="KW-1133">Transmembrane helix</keyword>
<dbReference type="Gene3D" id="3.90.550.10">
    <property type="entry name" value="Spore Coat Polysaccharide Biosynthesis Protein SpsA, Chain A"/>
    <property type="match status" value="1"/>
</dbReference>
<feature type="transmembrane region" description="Helical" evidence="12">
    <location>
        <begin position="347"/>
        <end position="369"/>
    </location>
</feature>
<dbReference type="Pfam" id="PF13632">
    <property type="entry name" value="Glyco_trans_2_3"/>
    <property type="match status" value="1"/>
</dbReference>
<dbReference type="RefSeq" id="WP_207415212.1">
    <property type="nucleotide sequence ID" value="NZ_CP061179.1"/>
</dbReference>
<evidence type="ECO:0000256" key="1">
    <source>
        <dbReference type="ARBA" id="ARBA00004429"/>
    </source>
</evidence>
<dbReference type="NCBIfam" id="NF003962">
    <property type="entry name" value="PRK05454.2-5"/>
    <property type="match status" value="1"/>
</dbReference>
<evidence type="ECO:0000256" key="10">
    <source>
        <dbReference type="ARBA" id="ARBA00022989"/>
    </source>
</evidence>